<keyword evidence="2" id="KW-1185">Reference proteome</keyword>
<proteinExistence type="predicted"/>
<organism evidence="1 2">
    <name type="scientific">Cryoendolithus antarcticus</name>
    <dbReference type="NCBI Taxonomy" id="1507870"/>
    <lineage>
        <taxon>Eukaryota</taxon>
        <taxon>Fungi</taxon>
        <taxon>Dikarya</taxon>
        <taxon>Ascomycota</taxon>
        <taxon>Pezizomycotina</taxon>
        <taxon>Dothideomycetes</taxon>
        <taxon>Dothideomycetidae</taxon>
        <taxon>Cladosporiales</taxon>
        <taxon>Cladosporiaceae</taxon>
        <taxon>Cryoendolithus</taxon>
    </lineage>
</organism>
<reference evidence="2" key="1">
    <citation type="submission" date="2017-03" db="EMBL/GenBank/DDBJ databases">
        <title>Genomes of endolithic fungi from Antarctica.</title>
        <authorList>
            <person name="Coleine C."/>
            <person name="Masonjones S."/>
            <person name="Stajich J.E."/>
        </authorList>
    </citation>
    <scope>NUCLEOTIDE SEQUENCE [LARGE SCALE GENOMIC DNA]</scope>
    <source>
        <strain evidence="2">CCFEE 5527</strain>
    </source>
</reference>
<evidence type="ECO:0008006" key="3">
    <source>
        <dbReference type="Google" id="ProtNLM"/>
    </source>
</evidence>
<gene>
    <name evidence="1" type="ORF">B0A48_01723</name>
</gene>
<evidence type="ECO:0000313" key="1">
    <source>
        <dbReference type="EMBL" id="OQO13495.1"/>
    </source>
</evidence>
<protein>
    <recommendedName>
        <fullName evidence="3">F-box domain-containing protein</fullName>
    </recommendedName>
</protein>
<dbReference type="Proteomes" id="UP000192596">
    <property type="component" value="Unassembled WGS sequence"/>
</dbReference>
<name>A0A1V8TQ69_9PEZI</name>
<dbReference type="EMBL" id="NAJO01000003">
    <property type="protein sequence ID" value="OQO13495.1"/>
    <property type="molecule type" value="Genomic_DNA"/>
</dbReference>
<sequence length="352" mass="39422">MADSTAKSSAAKSNICTTDDTTTTALQVCDLQIPISGQRILLLDLPLEILQDIVERTDMLTTMRLVCKALEDTALDLFADEYLFALGCFIYDEDRWRRIKALTTSRLSHKIRCIELSNVMVQYDKVEDLDLKRFPVHRELLFVMAAGRVPVNDLSLKLYGMHHLEDLITDFKEELTATLATVGSFSITNFNPRPSNEEEWDHTSRVQSAAFLLKASGAVRKLYLDFRNVESAGGEMMSLLLANDFVCPEDLSSYEGHFHVKDLLVALTRARGLQKLDIYGMSLDGLCAGWQDFMSMLQAFPLLRSIQLSHLQDDDATLSSTAQRRGTSLKDVQAFAGLPLTCVPGQRPTTRS</sequence>
<dbReference type="InParanoid" id="A0A1V8TQ69"/>
<comment type="caution">
    <text evidence="1">The sequence shown here is derived from an EMBL/GenBank/DDBJ whole genome shotgun (WGS) entry which is preliminary data.</text>
</comment>
<evidence type="ECO:0000313" key="2">
    <source>
        <dbReference type="Proteomes" id="UP000192596"/>
    </source>
</evidence>
<accession>A0A1V8TQ69</accession>
<dbReference type="AlphaFoldDB" id="A0A1V8TQ69"/>